<dbReference type="Proteomes" id="UP000434044">
    <property type="component" value="Unassembled WGS sequence"/>
</dbReference>
<keyword evidence="2" id="KW-1133">Transmembrane helix</keyword>
<evidence type="ECO:0000313" key="3">
    <source>
        <dbReference type="EMBL" id="MTW21524.1"/>
    </source>
</evidence>
<keyword evidence="2" id="KW-0472">Membrane</keyword>
<dbReference type="RefSeq" id="WP_155450111.1">
    <property type="nucleotide sequence ID" value="NZ_WNKT01000020.1"/>
</dbReference>
<feature type="region of interest" description="Disordered" evidence="1">
    <location>
        <begin position="64"/>
        <end position="97"/>
    </location>
</feature>
<accession>A0A6N8EGM8</accession>
<reference evidence="3 4" key="1">
    <citation type="submission" date="2019-11" db="EMBL/GenBank/DDBJ databases">
        <title>Whole-genome sequence of the anaerobic purple sulfur bacterium Allochromatium palmeri DSM 15591.</title>
        <authorList>
            <person name="Kyndt J.A."/>
            <person name="Meyer T.E."/>
        </authorList>
    </citation>
    <scope>NUCLEOTIDE SEQUENCE [LARGE SCALE GENOMIC DNA]</scope>
    <source>
        <strain evidence="3 4">DSM 15591</strain>
    </source>
</reference>
<evidence type="ECO:0000256" key="2">
    <source>
        <dbReference type="SAM" id="Phobius"/>
    </source>
</evidence>
<organism evidence="3 4">
    <name type="scientific">Allochromatium palmeri</name>
    <dbReference type="NCBI Taxonomy" id="231048"/>
    <lineage>
        <taxon>Bacteria</taxon>
        <taxon>Pseudomonadati</taxon>
        <taxon>Pseudomonadota</taxon>
        <taxon>Gammaproteobacteria</taxon>
        <taxon>Chromatiales</taxon>
        <taxon>Chromatiaceae</taxon>
        <taxon>Allochromatium</taxon>
    </lineage>
</organism>
<sequence length="273" mass="28577">MASSEEQKPSRSGLGWFPKLILWGAVIAFGYVYLSSVDREGGGTTASSLLDSVAKLSPISLSSIPGFSDQEEGAAEPVEVAKTEEAPPAETAKPVAQTESAAFTRALVSDQTEVSKAAPPPPATYAAVAMKPASEPAPAPAEKTAPAPVEKAAPAQVAEAPSAQPSRLQMSAPVASQPAPVAPAPAMPAPVESAPAAGMSANDWAAMRQQQRAEMMAQYEAMRREADQRMRQYWEQRREAMPMAAPYGYPGYAPGYMPGYAPGYAPGVYGPPR</sequence>
<gene>
    <name evidence="3" type="ORF">GJ668_10535</name>
</gene>
<dbReference type="AlphaFoldDB" id="A0A6N8EGM8"/>
<dbReference type="OrthoDB" id="5768987at2"/>
<comment type="caution">
    <text evidence="3">The sequence shown here is derived from an EMBL/GenBank/DDBJ whole genome shotgun (WGS) entry which is preliminary data.</text>
</comment>
<feature type="compositionally biased region" description="Low complexity" evidence="1">
    <location>
        <begin position="134"/>
        <end position="179"/>
    </location>
</feature>
<proteinExistence type="predicted"/>
<feature type="region of interest" description="Disordered" evidence="1">
    <location>
        <begin position="134"/>
        <end position="195"/>
    </location>
</feature>
<protein>
    <submittedName>
        <fullName evidence="3">Uncharacterized protein</fullName>
    </submittedName>
</protein>
<keyword evidence="4" id="KW-1185">Reference proteome</keyword>
<feature type="transmembrane region" description="Helical" evidence="2">
    <location>
        <begin position="16"/>
        <end position="34"/>
    </location>
</feature>
<feature type="compositionally biased region" description="Low complexity" evidence="1">
    <location>
        <begin position="86"/>
        <end position="96"/>
    </location>
</feature>
<keyword evidence="2" id="KW-0812">Transmembrane</keyword>
<evidence type="ECO:0000256" key="1">
    <source>
        <dbReference type="SAM" id="MobiDB-lite"/>
    </source>
</evidence>
<dbReference type="EMBL" id="WNKT01000020">
    <property type="protein sequence ID" value="MTW21524.1"/>
    <property type="molecule type" value="Genomic_DNA"/>
</dbReference>
<evidence type="ECO:0000313" key="4">
    <source>
        <dbReference type="Proteomes" id="UP000434044"/>
    </source>
</evidence>
<name>A0A6N8EGM8_9GAMM</name>